<feature type="transmembrane region" description="Helical" evidence="1">
    <location>
        <begin position="85"/>
        <end position="113"/>
    </location>
</feature>
<dbReference type="InterPro" id="IPR010295">
    <property type="entry name" value="DUF898"/>
</dbReference>
<gene>
    <name evidence="2" type="ORF">LG35_04890</name>
</gene>
<feature type="transmembrane region" description="Helical" evidence="1">
    <location>
        <begin position="136"/>
        <end position="159"/>
    </location>
</feature>
<evidence type="ECO:0000313" key="2">
    <source>
        <dbReference type="EMBL" id="KHE42239.1"/>
    </source>
</evidence>
<keyword evidence="1" id="KW-0472">Membrane</keyword>
<feature type="transmembrane region" description="Helical" evidence="1">
    <location>
        <begin position="186"/>
        <end position="209"/>
    </location>
</feature>
<feature type="transmembrane region" description="Helical" evidence="1">
    <location>
        <begin position="221"/>
        <end position="241"/>
    </location>
</feature>
<comment type="caution">
    <text evidence="2">The sequence shown here is derived from an EMBL/GenBank/DDBJ whole genome shotgun (WGS) entry which is preliminary data.</text>
</comment>
<evidence type="ECO:0000256" key="1">
    <source>
        <dbReference type="SAM" id="Phobius"/>
    </source>
</evidence>
<evidence type="ECO:0000313" key="3">
    <source>
        <dbReference type="Proteomes" id="UP000030889"/>
    </source>
</evidence>
<dbReference type="Pfam" id="PF05987">
    <property type="entry name" value="DUF898"/>
    <property type="match status" value="2"/>
</dbReference>
<proteinExistence type="predicted"/>
<dbReference type="Proteomes" id="UP000030889">
    <property type="component" value="Unassembled WGS sequence"/>
</dbReference>
<reference evidence="2 3" key="1">
    <citation type="submission" date="2014-09" db="EMBL/GenBank/DDBJ databases">
        <title>Alistipes sp. 627, sp. nov., a novel member of the family Rikenellaceae isolated from human faeces.</title>
        <authorList>
            <person name="Shkoporov A.N."/>
            <person name="Chaplin A.V."/>
            <person name="Motuzova O.V."/>
            <person name="Kafarskaia L.I."/>
            <person name="Khokhlova E.V."/>
            <person name="Efimov B.A."/>
        </authorList>
    </citation>
    <scope>NUCLEOTIDE SEQUENCE [LARGE SCALE GENOMIC DNA]</scope>
    <source>
        <strain evidence="2 3">627</strain>
    </source>
</reference>
<feature type="transmembrane region" description="Helical" evidence="1">
    <location>
        <begin position="51"/>
        <end position="73"/>
    </location>
</feature>
<feature type="transmembrane region" description="Helical" evidence="1">
    <location>
        <begin position="318"/>
        <end position="339"/>
    </location>
</feature>
<evidence type="ECO:0008006" key="4">
    <source>
        <dbReference type="Google" id="ProtNLM"/>
    </source>
</evidence>
<name>A0ABR4YJ08_9BACT</name>
<keyword evidence="1" id="KW-1133">Transmembrane helix</keyword>
<feature type="transmembrane region" description="Helical" evidence="1">
    <location>
        <begin position="261"/>
        <end position="283"/>
    </location>
</feature>
<dbReference type="EMBL" id="JRGF01000005">
    <property type="protein sequence ID" value="KHE42239.1"/>
    <property type="molecule type" value="Genomic_DNA"/>
</dbReference>
<keyword evidence="3" id="KW-1185">Reference proteome</keyword>
<organism evidence="2 3">
    <name type="scientific">Alistipes inops</name>
    <dbReference type="NCBI Taxonomy" id="1501391"/>
    <lineage>
        <taxon>Bacteria</taxon>
        <taxon>Pseudomonadati</taxon>
        <taxon>Bacteroidota</taxon>
        <taxon>Bacteroidia</taxon>
        <taxon>Bacteroidales</taxon>
        <taxon>Rikenellaceae</taxon>
        <taxon>Alistipes</taxon>
    </lineage>
</organism>
<keyword evidence="1" id="KW-0812">Transmembrane</keyword>
<accession>A0ABR4YJ08</accession>
<protein>
    <recommendedName>
        <fullName evidence="4">DUF898 family protein</fullName>
    </recommendedName>
</protein>
<sequence>MQYGCRLSAGFWDNRAEADGSVRFRQEAGYDLMILLMMRSYFCIDLKGKSLFLPFLAAWAAAVGGTLLFLRFAERYASPEPLLDWSFAAFAMCCLLFVVVMQAACCFALYFFVRATAGGMALSGERFEADYPPRRYAALCTKGILLGTVTLGVYLPWFIRDVVRYFAEGTSFRFHALEFRGSASALFSYAVLLCVAPAFVVYSLVPVVMMRASAGTEGMYVLCWFLYILLLAFVCVYRAVAVKWFVDFTYGGKRLLSTVCGWRAGCFVFGQALLVLVTLGLYYPMALLRVWRYYVGRLVLGREEVEDRFGFTMQPGRNYLFVLGQLLLTVVTLGLYFPWAYARVASLLVGRSYVEVQEERGREPMPECTL</sequence>